<comment type="caution">
    <text evidence="1">The sequence shown here is derived from an EMBL/GenBank/DDBJ whole genome shotgun (WGS) entry which is preliminary data.</text>
</comment>
<gene>
    <name evidence="1" type="ORF">GNP35_01415</name>
</gene>
<dbReference type="AlphaFoldDB" id="A0A6N8F507"/>
<evidence type="ECO:0000313" key="2">
    <source>
        <dbReference type="Proteomes" id="UP000439994"/>
    </source>
</evidence>
<name>A0A6N8F507_9GAMM</name>
<protein>
    <recommendedName>
        <fullName evidence="3">CopL family metal-binding regulatory protein</fullName>
    </recommendedName>
</protein>
<evidence type="ECO:0008006" key="3">
    <source>
        <dbReference type="Google" id="ProtNLM"/>
    </source>
</evidence>
<keyword evidence="2" id="KW-1185">Reference proteome</keyword>
<dbReference type="RefSeq" id="WP_155693842.1">
    <property type="nucleotide sequence ID" value="NZ_WOCD01000001.1"/>
</dbReference>
<dbReference type="Proteomes" id="UP000439994">
    <property type="component" value="Unassembled WGS sequence"/>
</dbReference>
<reference evidence="1 2" key="1">
    <citation type="submission" date="2019-11" db="EMBL/GenBank/DDBJ databases">
        <title>P. haliotis isolates from Z. marina roots.</title>
        <authorList>
            <person name="Cohen M."/>
            <person name="Jospin G."/>
            <person name="Eisen J.A."/>
            <person name="Coil D.A."/>
        </authorList>
    </citation>
    <scope>NUCLEOTIDE SEQUENCE [LARGE SCALE GENOMIC DNA]</scope>
    <source>
        <strain evidence="1 2">UCD-MCMsp1aY</strain>
    </source>
</reference>
<accession>A0A6N8F507</accession>
<organism evidence="1 2">
    <name type="scientific">Psychrosphaera haliotis</name>
    <dbReference type="NCBI Taxonomy" id="555083"/>
    <lineage>
        <taxon>Bacteria</taxon>
        <taxon>Pseudomonadati</taxon>
        <taxon>Pseudomonadota</taxon>
        <taxon>Gammaproteobacteria</taxon>
        <taxon>Alteromonadales</taxon>
        <taxon>Pseudoalteromonadaceae</taxon>
        <taxon>Psychrosphaera</taxon>
    </lineage>
</organism>
<proteinExistence type="predicted"/>
<dbReference type="OrthoDB" id="6313659at2"/>
<sequence>MAMNFSGVFMLKSLSKLLFMITLLVAFVGQAMAVHFVVPLEETLDKHTKVLQVNVSSDTNNDASNSNNSYTNIDANNVINTNTTKVLEHKAEENEDDCCEVECCENECICPANSCASFMYLESSFYLSESILLTQPSLPSVIKATQFISALLYRPPIFTS</sequence>
<evidence type="ECO:0000313" key="1">
    <source>
        <dbReference type="EMBL" id="MUH71268.1"/>
    </source>
</evidence>
<dbReference type="EMBL" id="WOCD01000001">
    <property type="protein sequence ID" value="MUH71268.1"/>
    <property type="molecule type" value="Genomic_DNA"/>
</dbReference>